<comment type="caution">
    <text evidence="2">The sequence shown here is derived from an EMBL/GenBank/DDBJ whole genome shotgun (WGS) entry which is preliminary data.</text>
</comment>
<gene>
    <name evidence="2" type="ORF">DdX_08420</name>
</gene>
<reference evidence="2" key="1">
    <citation type="submission" date="2022-01" db="EMBL/GenBank/DDBJ databases">
        <title>Genome Sequence Resource for Two Populations of Ditylenchus destructor, the Migratory Endoparasitic Phytonematode.</title>
        <authorList>
            <person name="Zhang H."/>
            <person name="Lin R."/>
            <person name="Xie B."/>
        </authorList>
    </citation>
    <scope>NUCLEOTIDE SEQUENCE</scope>
    <source>
        <strain evidence="2">BazhouSP</strain>
    </source>
</reference>
<evidence type="ECO:0000256" key="1">
    <source>
        <dbReference type="SAM" id="MobiDB-lite"/>
    </source>
</evidence>
<proteinExistence type="predicted"/>
<dbReference type="EMBL" id="JAKKPZ010000013">
    <property type="protein sequence ID" value="KAI1714327.1"/>
    <property type="molecule type" value="Genomic_DNA"/>
</dbReference>
<organism evidence="2 3">
    <name type="scientific">Ditylenchus destructor</name>
    <dbReference type="NCBI Taxonomy" id="166010"/>
    <lineage>
        <taxon>Eukaryota</taxon>
        <taxon>Metazoa</taxon>
        <taxon>Ecdysozoa</taxon>
        <taxon>Nematoda</taxon>
        <taxon>Chromadorea</taxon>
        <taxon>Rhabditida</taxon>
        <taxon>Tylenchina</taxon>
        <taxon>Tylenchomorpha</taxon>
        <taxon>Sphaerularioidea</taxon>
        <taxon>Anguinidae</taxon>
        <taxon>Anguininae</taxon>
        <taxon>Ditylenchus</taxon>
    </lineage>
</organism>
<dbReference type="Proteomes" id="UP001201812">
    <property type="component" value="Unassembled WGS sequence"/>
</dbReference>
<protein>
    <submittedName>
        <fullName evidence="2">Uncharacterized transposon-derived protein F52C9.6</fullName>
    </submittedName>
</protein>
<accession>A0AAD4N140</accession>
<evidence type="ECO:0000313" key="3">
    <source>
        <dbReference type="Proteomes" id="UP001201812"/>
    </source>
</evidence>
<keyword evidence="3" id="KW-1185">Reference proteome</keyword>
<dbReference type="AlphaFoldDB" id="A0AAD4N140"/>
<evidence type="ECO:0000313" key="2">
    <source>
        <dbReference type="EMBL" id="KAI1714327.1"/>
    </source>
</evidence>
<feature type="region of interest" description="Disordered" evidence="1">
    <location>
        <begin position="1"/>
        <end position="60"/>
    </location>
</feature>
<name>A0AAD4N140_9BILA</name>
<sequence>MQPTSTQSVDSKKRNQLQKRSPQTHQAKRPGMQHLRWISGESTRNENDEEQENRLRTTQRAMERRILGISLRDKTTSSSIRQQTQFQDAIDEAKKRKLRWAGHIARREDNRWTKIATTWEPKVKAPKGWGKPLSWKQQITEIAGKEWMETAQDREKWRSIVNGQPPHQKLATRASG</sequence>